<dbReference type="RefSeq" id="WP_014448613.1">
    <property type="nucleotide sequence ID" value="NC_017094.1"/>
</dbReference>
<keyword evidence="4 7" id="KW-0812">Transmembrane</keyword>
<evidence type="ECO:0000313" key="10">
    <source>
        <dbReference type="Proteomes" id="UP000007382"/>
    </source>
</evidence>
<reference evidence="9 10" key="1">
    <citation type="journal article" date="2012" name="J. Bacteriol.">
        <title>Complete Genome Sequence of Leptospirillum ferrooxidans Strain C2-3, Isolated from a Fresh Volcanic Ash Deposit on the Island of Miyake, Japan.</title>
        <authorList>
            <person name="Fujimura R."/>
            <person name="Sato Y."/>
            <person name="Nishizawa T."/>
            <person name="Oshima K."/>
            <person name="Kim S.-W."/>
            <person name="Hattori M."/>
            <person name="Kamijo T."/>
            <person name="Ohta H."/>
        </authorList>
    </citation>
    <scope>NUCLEOTIDE SEQUENCE [LARGE SCALE GENOMIC DNA]</scope>
    <source>
        <strain evidence="9 10">C2-3</strain>
    </source>
</reference>
<dbReference type="EMBL" id="AP012342">
    <property type="protein sequence ID" value="BAM06120.1"/>
    <property type="molecule type" value="Genomic_DNA"/>
</dbReference>
<feature type="transmembrane region" description="Helical" evidence="7">
    <location>
        <begin position="228"/>
        <end position="250"/>
    </location>
</feature>
<comment type="subcellular location">
    <subcellularLocation>
        <location evidence="1 7">Cell membrane</location>
        <topology evidence="1 7">Multi-pass membrane protein</topology>
    </subcellularLocation>
</comment>
<evidence type="ECO:0000259" key="8">
    <source>
        <dbReference type="PROSITE" id="PS50928"/>
    </source>
</evidence>
<feature type="domain" description="ABC transmembrane type-1" evidence="8">
    <location>
        <begin position="93"/>
        <end position="289"/>
    </location>
</feature>
<dbReference type="GO" id="GO:0055085">
    <property type="term" value="P:transmembrane transport"/>
    <property type="evidence" value="ECO:0007669"/>
    <property type="project" value="InterPro"/>
</dbReference>
<dbReference type="PATRIC" id="fig|1162668.3.peg.465"/>
<proteinExistence type="inferred from homology"/>
<dbReference type="PANTHER" id="PTHR30465:SF74">
    <property type="entry name" value="OLIGOPEPTIDE TRANSPORT SYSTEM PERMEASE PROTEIN OPPB"/>
    <property type="match status" value="1"/>
</dbReference>
<evidence type="ECO:0000256" key="6">
    <source>
        <dbReference type="ARBA" id="ARBA00023136"/>
    </source>
</evidence>
<comment type="similarity">
    <text evidence="7">Belongs to the binding-protein-dependent transport system permease family.</text>
</comment>
<evidence type="ECO:0000256" key="7">
    <source>
        <dbReference type="RuleBase" id="RU363032"/>
    </source>
</evidence>
<gene>
    <name evidence="9" type="ordered locus">LFE_0399</name>
</gene>
<dbReference type="SUPFAM" id="SSF161098">
    <property type="entry name" value="MetI-like"/>
    <property type="match status" value="1"/>
</dbReference>
<feature type="transmembrane region" description="Helical" evidence="7">
    <location>
        <begin position="131"/>
        <end position="158"/>
    </location>
</feature>
<evidence type="ECO:0000313" key="9">
    <source>
        <dbReference type="EMBL" id="BAM06120.1"/>
    </source>
</evidence>
<keyword evidence="5 7" id="KW-1133">Transmembrane helix</keyword>
<feature type="transmembrane region" description="Helical" evidence="7">
    <location>
        <begin position="270"/>
        <end position="293"/>
    </location>
</feature>
<dbReference type="HOGENOM" id="CLU_036879_1_2_0"/>
<dbReference type="InterPro" id="IPR000515">
    <property type="entry name" value="MetI-like"/>
</dbReference>
<protein>
    <submittedName>
        <fullName evidence="9">Putative oligopeptide ABC transporter</fullName>
    </submittedName>
</protein>
<keyword evidence="2 7" id="KW-0813">Transport</keyword>
<reference evidence="10" key="2">
    <citation type="submission" date="2012-03" db="EMBL/GenBank/DDBJ databases">
        <title>The complete genome sequence of the pioneer microbe on fresh volcanic deposit, Leptospirillum ferrooxidans strain C2-3.</title>
        <authorList>
            <person name="Fujimura R."/>
            <person name="Sato Y."/>
            <person name="Nishizawa T."/>
            <person name="Nanba K."/>
            <person name="Oshima K."/>
            <person name="Hattori M."/>
            <person name="Kamijo T."/>
            <person name="Ohta H."/>
        </authorList>
    </citation>
    <scope>NUCLEOTIDE SEQUENCE [LARGE SCALE GENOMIC DNA]</scope>
    <source>
        <strain evidence="10">C2-3</strain>
    </source>
</reference>
<dbReference type="GO" id="GO:0005886">
    <property type="term" value="C:plasma membrane"/>
    <property type="evidence" value="ECO:0007669"/>
    <property type="project" value="UniProtKB-SubCell"/>
</dbReference>
<evidence type="ECO:0000256" key="5">
    <source>
        <dbReference type="ARBA" id="ARBA00022989"/>
    </source>
</evidence>
<feature type="transmembrane region" description="Helical" evidence="7">
    <location>
        <begin position="97"/>
        <end position="119"/>
    </location>
</feature>
<dbReference type="Gene3D" id="1.10.3720.10">
    <property type="entry name" value="MetI-like"/>
    <property type="match status" value="1"/>
</dbReference>
<sequence length="303" mass="32807">MKRLRGRLLGAIFLLWAVFTLTFFLSRFAPGNPFAGDRKLPPEIMANILAYYHLDRPLGVQYLEGLKHAIEGNFGMSFKNPGLSVNDIISRALPVSLTLGGVALVESLVLAILIGLAIALSGQKVSTAIRFFATSLVALPSFLLATVLIAVFSSYMGLLPPALWEGWRSLILPSFSISLAPAGYLARVFATSLSETMESPFYQAARGHGIARVFLLARHLVAPSLNGLLSILGPLAASLLTGSFVVESIFAIPGLGRVFVLSVMNRDYPMIMGTTMVYTVLLALMTLLGDWIVERVDPRIRAL</sequence>
<evidence type="ECO:0000256" key="1">
    <source>
        <dbReference type="ARBA" id="ARBA00004651"/>
    </source>
</evidence>
<keyword evidence="6 7" id="KW-0472">Membrane</keyword>
<keyword evidence="3" id="KW-1003">Cell membrane</keyword>
<dbReference type="STRING" id="1162668.LFE_0399"/>
<name>I0ILH1_LEPFC</name>
<dbReference type="Pfam" id="PF00528">
    <property type="entry name" value="BPD_transp_1"/>
    <property type="match status" value="1"/>
</dbReference>
<dbReference type="PANTHER" id="PTHR30465">
    <property type="entry name" value="INNER MEMBRANE ABC TRANSPORTER"/>
    <property type="match status" value="1"/>
</dbReference>
<evidence type="ECO:0000256" key="2">
    <source>
        <dbReference type="ARBA" id="ARBA00022448"/>
    </source>
</evidence>
<dbReference type="OrthoDB" id="9773221at2"/>
<dbReference type="InterPro" id="IPR035906">
    <property type="entry name" value="MetI-like_sf"/>
</dbReference>
<dbReference type="Proteomes" id="UP000007382">
    <property type="component" value="Chromosome"/>
</dbReference>
<dbReference type="PROSITE" id="PS50928">
    <property type="entry name" value="ABC_TM1"/>
    <property type="match status" value="1"/>
</dbReference>
<keyword evidence="10" id="KW-1185">Reference proteome</keyword>
<evidence type="ECO:0000256" key="4">
    <source>
        <dbReference type="ARBA" id="ARBA00022692"/>
    </source>
</evidence>
<dbReference type="AlphaFoldDB" id="I0ILH1"/>
<accession>I0ILH1</accession>
<dbReference type="eggNOG" id="COG0601">
    <property type="taxonomic scope" value="Bacteria"/>
</dbReference>
<evidence type="ECO:0000256" key="3">
    <source>
        <dbReference type="ARBA" id="ARBA00022475"/>
    </source>
</evidence>
<feature type="transmembrane region" description="Helical" evidence="7">
    <location>
        <begin position="170"/>
        <end position="190"/>
    </location>
</feature>
<organism evidence="9 10">
    <name type="scientific">Leptospirillum ferrooxidans (strain C2-3)</name>
    <dbReference type="NCBI Taxonomy" id="1162668"/>
    <lineage>
        <taxon>Bacteria</taxon>
        <taxon>Pseudomonadati</taxon>
        <taxon>Nitrospirota</taxon>
        <taxon>Nitrospiria</taxon>
        <taxon>Nitrospirales</taxon>
        <taxon>Nitrospiraceae</taxon>
        <taxon>Leptospirillum</taxon>
    </lineage>
</organism>
<dbReference type="KEGG" id="lfc:LFE_0399"/>